<keyword evidence="2" id="KW-1185">Reference proteome</keyword>
<proteinExistence type="predicted"/>
<sequence length="371" mass="41999">MKYSFLILVVLSLTTSCTTDHSSSKIVPEKKFDKFQSVYQLTGKSRKDMRQEDLPGLFFKMWTTDSLLIVYDIFAGKSNYFYIYNKYDYSLKSTFGRKGAGPGEGNYVGDAFFDQKNGAIFQHMQDKMKLFRYDLDSALALGAKYIPSSVATPVDGFFQEADDNNFYTYSKPATDPVNVGNSVLTVINRKTGSQRQTGTHFLKPDAFADNMARTNFTMGTLIVSPDKKRAVSGYVRWNTLAFLDLNDESKNYILTGPDEFTPKKDENGQIIRDINCNWGYYSIAPGGDYIFGVYYGGPRNVLQPDGENREAFPNTVHIFDWEGNAVAKLELSKYTDGIVVDWDRKMLITANPTAIDPIVEYDLSEVKELFH</sequence>
<name>A0AAP2GV71_9BACT</name>
<dbReference type="RefSeq" id="WP_254085559.1">
    <property type="nucleotide sequence ID" value="NZ_JAHESE010000018.1"/>
</dbReference>
<reference evidence="1 2" key="1">
    <citation type="submission" date="2021-05" db="EMBL/GenBank/DDBJ databases">
        <title>A Polyphasic approach of four new species of the genus Ohtaekwangia: Ohtaekwangia histidinii sp. nov., Ohtaekwangia cretensis sp. nov., Ohtaekwangia indiensis sp. nov., Ohtaekwangia reichenbachii sp. nov. from diverse environment.</title>
        <authorList>
            <person name="Octaviana S."/>
        </authorList>
    </citation>
    <scope>NUCLEOTIDE SEQUENCE [LARGE SCALE GENOMIC DNA]</scope>
    <source>
        <strain evidence="1 2">PWU5</strain>
    </source>
</reference>
<protein>
    <recommendedName>
        <fullName evidence="3">Lipoprotein</fullName>
    </recommendedName>
</protein>
<gene>
    <name evidence="1" type="ORF">KK062_17170</name>
</gene>
<dbReference type="InterPro" id="IPR011044">
    <property type="entry name" value="Quino_amine_DH_bsu"/>
</dbReference>
<organism evidence="1 2">
    <name type="scientific">Dawidia cretensis</name>
    <dbReference type="NCBI Taxonomy" id="2782350"/>
    <lineage>
        <taxon>Bacteria</taxon>
        <taxon>Pseudomonadati</taxon>
        <taxon>Bacteroidota</taxon>
        <taxon>Cytophagia</taxon>
        <taxon>Cytophagales</taxon>
        <taxon>Chryseotaleaceae</taxon>
        <taxon>Dawidia</taxon>
    </lineage>
</organism>
<dbReference type="Pfam" id="PF15869">
    <property type="entry name" value="TolB_like"/>
    <property type="match status" value="1"/>
</dbReference>
<evidence type="ECO:0008006" key="3">
    <source>
        <dbReference type="Google" id="ProtNLM"/>
    </source>
</evidence>
<dbReference type="PROSITE" id="PS51257">
    <property type="entry name" value="PROKAR_LIPOPROTEIN"/>
    <property type="match status" value="1"/>
</dbReference>
<evidence type="ECO:0000313" key="2">
    <source>
        <dbReference type="Proteomes" id="UP001319080"/>
    </source>
</evidence>
<evidence type="ECO:0000313" key="1">
    <source>
        <dbReference type="EMBL" id="MBT1709980.1"/>
    </source>
</evidence>
<dbReference type="SUPFAM" id="SSF50969">
    <property type="entry name" value="YVTN repeat-like/Quinoprotein amine dehydrogenase"/>
    <property type="match status" value="1"/>
</dbReference>
<dbReference type="EMBL" id="JAHESE010000018">
    <property type="protein sequence ID" value="MBT1709980.1"/>
    <property type="molecule type" value="Genomic_DNA"/>
</dbReference>
<comment type="caution">
    <text evidence="1">The sequence shown here is derived from an EMBL/GenBank/DDBJ whole genome shotgun (WGS) entry which is preliminary data.</text>
</comment>
<dbReference type="AlphaFoldDB" id="A0AAP2GV71"/>
<dbReference type="Proteomes" id="UP001319080">
    <property type="component" value="Unassembled WGS sequence"/>
</dbReference>
<accession>A0AAP2GV71</accession>